<name>A0A6J4NSH2_9BURK</name>
<dbReference type="EMBL" id="CADCUX010000179">
    <property type="protein sequence ID" value="CAA9397053.1"/>
    <property type="molecule type" value="Genomic_DNA"/>
</dbReference>
<organism evidence="2">
    <name type="scientific">uncultured Ramlibacter sp</name>
    <dbReference type="NCBI Taxonomy" id="260755"/>
    <lineage>
        <taxon>Bacteria</taxon>
        <taxon>Pseudomonadati</taxon>
        <taxon>Pseudomonadota</taxon>
        <taxon>Betaproteobacteria</taxon>
        <taxon>Burkholderiales</taxon>
        <taxon>Comamonadaceae</taxon>
        <taxon>Ramlibacter</taxon>
        <taxon>environmental samples</taxon>
    </lineage>
</organism>
<feature type="non-terminal residue" evidence="2">
    <location>
        <position position="1"/>
    </location>
</feature>
<dbReference type="AlphaFoldDB" id="A0A6J4NSH2"/>
<feature type="region of interest" description="Disordered" evidence="1">
    <location>
        <begin position="158"/>
        <end position="281"/>
    </location>
</feature>
<proteinExistence type="predicted"/>
<gene>
    <name evidence="2" type="ORF">AVDCRST_MAG51-697</name>
</gene>
<feature type="non-terminal residue" evidence="2">
    <location>
        <position position="281"/>
    </location>
</feature>
<evidence type="ECO:0000313" key="2">
    <source>
        <dbReference type="EMBL" id="CAA9397053.1"/>
    </source>
</evidence>
<feature type="compositionally biased region" description="Basic residues" evidence="1">
    <location>
        <begin position="158"/>
        <end position="183"/>
    </location>
</feature>
<protein>
    <submittedName>
        <fullName evidence="2">Uncharacterized protein</fullName>
    </submittedName>
</protein>
<sequence length="281" mass="30563">VAPPPRLRCRPPGCPADIRLCDARRNAARLDLPAERPLLGRQRRPGRWHGRCLGRVRIEGDGRAGQAARPVARSRPARAGYAGPAVPAWCPLERGGFGRTDAPHAGDGLRRAGHRLPRIRPQQPRPALGGDGLRGCARGLGLAGEAAPPAATLCVRPFARRRRRNRPRLQGRGREGHHRRRHLHLDPGRGQHLQVGLAPGRPADHPALLLHRQGGPYRLAPAGGAWRQRQPDQDRARAAPVRRRQGQEALRAGRGRLAPQHDVGGPGPLPRSDRTAVQPAL</sequence>
<evidence type="ECO:0000256" key="1">
    <source>
        <dbReference type="SAM" id="MobiDB-lite"/>
    </source>
</evidence>
<reference evidence="2" key="1">
    <citation type="submission" date="2020-02" db="EMBL/GenBank/DDBJ databases">
        <authorList>
            <person name="Meier V. D."/>
        </authorList>
    </citation>
    <scope>NUCLEOTIDE SEQUENCE</scope>
    <source>
        <strain evidence="2">AVDCRST_MAG51</strain>
    </source>
</reference>
<accession>A0A6J4NSH2</accession>